<name>A0A382E930_9ZZZZ</name>
<evidence type="ECO:0000256" key="10">
    <source>
        <dbReference type="ARBA" id="ARBA00022842"/>
    </source>
</evidence>
<evidence type="ECO:0000256" key="5">
    <source>
        <dbReference type="ARBA" id="ARBA00012457"/>
    </source>
</evidence>
<keyword evidence="6" id="KW-0963">Cytoplasm</keyword>
<protein>
    <recommendedName>
        <fullName evidence="5">UDP-N-acetylglucosamine diphosphorylase</fullName>
        <ecNumber evidence="5">2.7.7.23</ecNumber>
    </recommendedName>
</protein>
<gene>
    <name evidence="16" type="ORF">METZ01_LOCUS199849</name>
</gene>
<dbReference type="GO" id="GO:0009252">
    <property type="term" value="P:peptidoglycan biosynthetic process"/>
    <property type="evidence" value="ECO:0007669"/>
    <property type="project" value="UniProtKB-KW"/>
</dbReference>
<dbReference type="CDD" id="cd03353">
    <property type="entry name" value="LbH_GlmU_C"/>
    <property type="match status" value="1"/>
</dbReference>
<dbReference type="Pfam" id="PF00132">
    <property type="entry name" value="Hexapep"/>
    <property type="match status" value="2"/>
</dbReference>
<dbReference type="InterPro" id="IPR050065">
    <property type="entry name" value="GlmU-like"/>
</dbReference>
<dbReference type="GO" id="GO:0071555">
    <property type="term" value="P:cell wall organization"/>
    <property type="evidence" value="ECO:0007669"/>
    <property type="project" value="UniProtKB-KW"/>
</dbReference>
<comment type="subcellular location">
    <subcellularLocation>
        <location evidence="2">Cytoplasm</location>
    </subcellularLocation>
</comment>
<evidence type="ECO:0000256" key="12">
    <source>
        <dbReference type="ARBA" id="ARBA00022984"/>
    </source>
</evidence>
<dbReference type="SUPFAM" id="SSF51161">
    <property type="entry name" value="Trimeric LpxA-like enzymes"/>
    <property type="match status" value="1"/>
</dbReference>
<keyword evidence="9" id="KW-0479">Metal-binding</keyword>
<dbReference type="PROSITE" id="PS00101">
    <property type="entry name" value="HEXAPEP_TRANSFERASES"/>
    <property type="match status" value="1"/>
</dbReference>
<evidence type="ECO:0000256" key="13">
    <source>
        <dbReference type="ARBA" id="ARBA00023315"/>
    </source>
</evidence>
<dbReference type="InterPro" id="IPR038009">
    <property type="entry name" value="GlmU_C_LbH"/>
</dbReference>
<evidence type="ECO:0000313" key="16">
    <source>
        <dbReference type="EMBL" id="SVB46995.1"/>
    </source>
</evidence>
<evidence type="ECO:0000256" key="8">
    <source>
        <dbReference type="ARBA" id="ARBA00022695"/>
    </source>
</evidence>
<dbReference type="GO" id="GO:0003977">
    <property type="term" value="F:UDP-N-acetylglucosamine diphosphorylase activity"/>
    <property type="evidence" value="ECO:0007669"/>
    <property type="project" value="UniProtKB-EC"/>
</dbReference>
<evidence type="ECO:0000256" key="11">
    <source>
        <dbReference type="ARBA" id="ARBA00022960"/>
    </source>
</evidence>
<dbReference type="PANTHER" id="PTHR43584:SF3">
    <property type="entry name" value="BIFUNCTIONAL PROTEIN GLMU"/>
    <property type="match status" value="1"/>
</dbReference>
<dbReference type="AlphaFoldDB" id="A0A382E930"/>
<keyword evidence="7" id="KW-0808">Transferase</keyword>
<evidence type="ECO:0000256" key="1">
    <source>
        <dbReference type="ARBA" id="ARBA00001946"/>
    </source>
</evidence>
<dbReference type="GO" id="GO:0046872">
    <property type="term" value="F:metal ion binding"/>
    <property type="evidence" value="ECO:0007669"/>
    <property type="project" value="UniProtKB-KW"/>
</dbReference>
<accession>A0A382E930</accession>
<evidence type="ECO:0000256" key="15">
    <source>
        <dbReference type="ARBA" id="ARBA00048493"/>
    </source>
</evidence>
<dbReference type="GO" id="GO:0005737">
    <property type="term" value="C:cytoplasm"/>
    <property type="evidence" value="ECO:0007669"/>
    <property type="project" value="UniProtKB-SubCell"/>
</dbReference>
<evidence type="ECO:0000256" key="6">
    <source>
        <dbReference type="ARBA" id="ARBA00022490"/>
    </source>
</evidence>
<dbReference type="InterPro" id="IPR001451">
    <property type="entry name" value="Hexapep"/>
</dbReference>
<comment type="similarity">
    <text evidence="3">In the C-terminal section; belongs to the transferase hexapeptide repeat family.</text>
</comment>
<feature type="non-terminal residue" evidence="16">
    <location>
        <position position="1"/>
    </location>
</feature>
<dbReference type="EC" id="2.7.7.23" evidence="5"/>
<evidence type="ECO:0000256" key="3">
    <source>
        <dbReference type="ARBA" id="ARBA00007707"/>
    </source>
</evidence>
<dbReference type="InterPro" id="IPR018357">
    <property type="entry name" value="Hexapep_transf_CS"/>
</dbReference>
<proteinExistence type="inferred from homology"/>
<evidence type="ECO:0000256" key="14">
    <source>
        <dbReference type="ARBA" id="ARBA00023316"/>
    </source>
</evidence>
<evidence type="ECO:0000256" key="4">
    <source>
        <dbReference type="ARBA" id="ARBA00007947"/>
    </source>
</evidence>
<keyword evidence="11" id="KW-0133">Cell shape</keyword>
<dbReference type="InterPro" id="IPR011004">
    <property type="entry name" value="Trimer_LpxA-like_sf"/>
</dbReference>
<dbReference type="GO" id="GO:0008360">
    <property type="term" value="P:regulation of cell shape"/>
    <property type="evidence" value="ECO:0007669"/>
    <property type="project" value="UniProtKB-KW"/>
</dbReference>
<organism evidence="16">
    <name type="scientific">marine metagenome</name>
    <dbReference type="NCBI Taxonomy" id="408172"/>
    <lineage>
        <taxon>unclassified sequences</taxon>
        <taxon>metagenomes</taxon>
        <taxon>ecological metagenomes</taxon>
    </lineage>
</organism>
<keyword evidence="8" id="KW-0548">Nucleotidyltransferase</keyword>
<evidence type="ECO:0000256" key="7">
    <source>
        <dbReference type="ARBA" id="ARBA00022679"/>
    </source>
</evidence>
<comment type="cofactor">
    <cofactor evidence="1">
        <name>Mg(2+)</name>
        <dbReference type="ChEBI" id="CHEBI:18420"/>
    </cofactor>
</comment>
<sequence>GINTNNNLAEAERVYQQKLAQSFMANGLTLKDPSRFDCRGNLIFGSDCIIDVNVIFEGDNQLGNNVVIASNCIIKNAKIGDHADIKQNSTIEGSTIGSHTSIGPFARIRPETRVGDHAKIGNFVEVKKSSIGNNTKVSHLSYIGDSLVGKDVNIGAGVITCNYDGVNKHQTVIDDGVFVGSNSQLIAPVTIGKNATIGAGSTITQDVPSEKLTLSRSKQATISKWKRPQKK</sequence>
<dbReference type="GO" id="GO:0019134">
    <property type="term" value="F:glucosamine-1-phosphate N-acetyltransferase activity"/>
    <property type="evidence" value="ECO:0007669"/>
    <property type="project" value="InterPro"/>
</dbReference>
<evidence type="ECO:0000256" key="9">
    <source>
        <dbReference type="ARBA" id="ARBA00022723"/>
    </source>
</evidence>
<dbReference type="Gene3D" id="2.160.10.10">
    <property type="entry name" value="Hexapeptide repeat proteins"/>
    <property type="match status" value="1"/>
</dbReference>
<dbReference type="PANTHER" id="PTHR43584">
    <property type="entry name" value="NUCLEOTIDYL TRANSFERASE"/>
    <property type="match status" value="1"/>
</dbReference>
<reference evidence="16" key="1">
    <citation type="submission" date="2018-05" db="EMBL/GenBank/DDBJ databases">
        <authorList>
            <person name="Lanie J.A."/>
            <person name="Ng W.-L."/>
            <person name="Kazmierczak K.M."/>
            <person name="Andrzejewski T.M."/>
            <person name="Davidsen T.M."/>
            <person name="Wayne K.J."/>
            <person name="Tettelin H."/>
            <person name="Glass J.I."/>
            <person name="Rusch D."/>
            <person name="Podicherti R."/>
            <person name="Tsui H.-C.T."/>
            <person name="Winkler M.E."/>
        </authorList>
    </citation>
    <scope>NUCLEOTIDE SEQUENCE</scope>
</reference>
<keyword evidence="14" id="KW-0961">Cell wall biogenesis/degradation</keyword>
<comment type="catalytic activity">
    <reaction evidence="15">
        <text>N-acetyl-alpha-D-glucosamine 1-phosphate + UTP + H(+) = UDP-N-acetyl-alpha-D-glucosamine + diphosphate</text>
        <dbReference type="Rhea" id="RHEA:13509"/>
        <dbReference type="ChEBI" id="CHEBI:15378"/>
        <dbReference type="ChEBI" id="CHEBI:33019"/>
        <dbReference type="ChEBI" id="CHEBI:46398"/>
        <dbReference type="ChEBI" id="CHEBI:57705"/>
        <dbReference type="ChEBI" id="CHEBI:57776"/>
        <dbReference type="EC" id="2.7.7.23"/>
    </reaction>
</comment>
<keyword evidence="13" id="KW-0012">Acyltransferase</keyword>
<evidence type="ECO:0000256" key="2">
    <source>
        <dbReference type="ARBA" id="ARBA00004496"/>
    </source>
</evidence>
<dbReference type="GO" id="GO:0006048">
    <property type="term" value="P:UDP-N-acetylglucosamine biosynthetic process"/>
    <property type="evidence" value="ECO:0007669"/>
    <property type="project" value="InterPro"/>
</dbReference>
<keyword evidence="10" id="KW-0460">Magnesium</keyword>
<keyword evidence="12" id="KW-0573">Peptidoglycan synthesis</keyword>
<comment type="similarity">
    <text evidence="4">In the N-terminal section; belongs to the N-acetylglucosamine-1-phosphate uridyltransferase family.</text>
</comment>
<dbReference type="EMBL" id="UINC01043238">
    <property type="protein sequence ID" value="SVB46995.1"/>
    <property type="molecule type" value="Genomic_DNA"/>
</dbReference>